<dbReference type="InterPro" id="IPR013785">
    <property type="entry name" value="Aldolase_TIM"/>
</dbReference>
<proteinExistence type="predicted"/>
<comment type="caution">
    <text evidence="4">The sequence shown here is derived from an EMBL/GenBank/DDBJ whole genome shotgun (WGS) entry which is preliminary data.</text>
</comment>
<dbReference type="AlphaFoldDB" id="A0A9P5X5T7"/>
<evidence type="ECO:0000313" key="4">
    <source>
        <dbReference type="EMBL" id="KAF9443371.1"/>
    </source>
</evidence>
<keyword evidence="4" id="KW-0223">Dioxygenase</keyword>
<dbReference type="PANTHER" id="PTHR32332">
    <property type="entry name" value="2-NITROPROPANE DIOXYGENASE"/>
    <property type="match status" value="1"/>
</dbReference>
<dbReference type="Proteomes" id="UP000807342">
    <property type="component" value="Unassembled WGS sequence"/>
</dbReference>
<keyword evidence="2" id="KW-0288">FMN</keyword>
<name>A0A9P5X5T7_9AGAR</name>
<accession>A0A9P5X5T7</accession>
<keyword evidence="5" id="KW-1185">Reference proteome</keyword>
<dbReference type="InterPro" id="IPR004136">
    <property type="entry name" value="NMO"/>
</dbReference>
<dbReference type="Gene3D" id="3.20.20.70">
    <property type="entry name" value="Aldolase class I"/>
    <property type="match status" value="1"/>
</dbReference>
<evidence type="ECO:0000256" key="1">
    <source>
        <dbReference type="ARBA" id="ARBA00022630"/>
    </source>
</evidence>
<reference evidence="4" key="1">
    <citation type="submission" date="2020-11" db="EMBL/GenBank/DDBJ databases">
        <authorList>
            <consortium name="DOE Joint Genome Institute"/>
            <person name="Ahrendt S."/>
            <person name="Riley R."/>
            <person name="Andreopoulos W."/>
            <person name="Labutti K."/>
            <person name="Pangilinan J."/>
            <person name="Ruiz-Duenas F.J."/>
            <person name="Barrasa J.M."/>
            <person name="Sanchez-Garcia M."/>
            <person name="Camarero S."/>
            <person name="Miyauchi S."/>
            <person name="Serrano A."/>
            <person name="Linde D."/>
            <person name="Babiker R."/>
            <person name="Drula E."/>
            <person name="Ayuso-Fernandez I."/>
            <person name="Pacheco R."/>
            <person name="Padilla G."/>
            <person name="Ferreira P."/>
            <person name="Barriuso J."/>
            <person name="Kellner H."/>
            <person name="Castanera R."/>
            <person name="Alfaro M."/>
            <person name="Ramirez L."/>
            <person name="Pisabarro A.G."/>
            <person name="Kuo A."/>
            <person name="Tritt A."/>
            <person name="Lipzen A."/>
            <person name="He G."/>
            <person name="Yan M."/>
            <person name="Ng V."/>
            <person name="Cullen D."/>
            <person name="Martin F."/>
            <person name="Rosso M.-N."/>
            <person name="Henrissat B."/>
            <person name="Hibbett D."/>
            <person name="Martinez A.T."/>
            <person name="Grigoriev I.V."/>
        </authorList>
    </citation>
    <scope>NUCLEOTIDE SEQUENCE</scope>
    <source>
        <strain evidence="4">MF-IS2</strain>
    </source>
</reference>
<protein>
    <submittedName>
        <fullName evidence="4">2-nitropropane dioxygenase</fullName>
    </submittedName>
</protein>
<evidence type="ECO:0000256" key="3">
    <source>
        <dbReference type="ARBA" id="ARBA00023002"/>
    </source>
</evidence>
<dbReference type="Pfam" id="PF03060">
    <property type="entry name" value="NMO"/>
    <property type="match status" value="1"/>
</dbReference>
<organism evidence="4 5">
    <name type="scientific">Macrolepiota fuliginosa MF-IS2</name>
    <dbReference type="NCBI Taxonomy" id="1400762"/>
    <lineage>
        <taxon>Eukaryota</taxon>
        <taxon>Fungi</taxon>
        <taxon>Dikarya</taxon>
        <taxon>Basidiomycota</taxon>
        <taxon>Agaricomycotina</taxon>
        <taxon>Agaricomycetes</taxon>
        <taxon>Agaricomycetidae</taxon>
        <taxon>Agaricales</taxon>
        <taxon>Agaricineae</taxon>
        <taxon>Agaricaceae</taxon>
        <taxon>Macrolepiota</taxon>
    </lineage>
</organism>
<sequence length="338" mass="36208">MSSEKNRLLDLLGISIPILCAPMVGAAGSSLATQVTLSGGFGLLGSAIHTPERLERELEEVRQILGTDRDSPLRVGAGYIGCWLDGLAEEDAKKLIKIALDNRALAVWFSFGNDLQKWVQFVRDYDSSTGRKTIIFVQLSFLEDALVAAKDWNVDVIVAQGVEAGGHGYGAAPPLRSLVSSIVSALPEDGPVILGAGGLVTGGHIAEIIKLGASGVVLGTRFCLTPESMYPDPYKQALISAESSASVRSEAFDQTGNWMQWPRGVDGRALRNATVDDFERGEDVQVLRSKYKEALPVHNVDRVIIWAGAGVGVMKSVKAAKELVQDLYQECLASLAKS</sequence>
<dbReference type="CDD" id="cd04730">
    <property type="entry name" value="NPD_like"/>
    <property type="match status" value="1"/>
</dbReference>
<dbReference type="GO" id="GO:0051213">
    <property type="term" value="F:dioxygenase activity"/>
    <property type="evidence" value="ECO:0007669"/>
    <property type="project" value="UniProtKB-KW"/>
</dbReference>
<dbReference type="EMBL" id="MU151484">
    <property type="protein sequence ID" value="KAF9443371.1"/>
    <property type="molecule type" value="Genomic_DNA"/>
</dbReference>
<gene>
    <name evidence="4" type="ORF">P691DRAFT_737975</name>
</gene>
<dbReference type="SUPFAM" id="SSF51412">
    <property type="entry name" value="Inosine monophosphate dehydrogenase (IMPDH)"/>
    <property type="match status" value="1"/>
</dbReference>
<evidence type="ECO:0000313" key="5">
    <source>
        <dbReference type="Proteomes" id="UP000807342"/>
    </source>
</evidence>
<keyword evidence="1" id="KW-0285">Flavoprotein</keyword>
<evidence type="ECO:0000256" key="2">
    <source>
        <dbReference type="ARBA" id="ARBA00022643"/>
    </source>
</evidence>
<keyword evidence="3" id="KW-0560">Oxidoreductase</keyword>
<dbReference type="OrthoDB" id="2349068at2759"/>
<dbReference type="GO" id="GO:0018580">
    <property type="term" value="F:nitronate monooxygenase activity"/>
    <property type="evidence" value="ECO:0007669"/>
    <property type="project" value="InterPro"/>
</dbReference>
<dbReference type="PANTHER" id="PTHR32332:SF31">
    <property type="entry name" value="2-NITROPROPANE DIOXYGENASE FAMILY, PUTATIVE (AFU_ORTHOLOGUE AFUA_2G09850)-RELATED"/>
    <property type="match status" value="1"/>
</dbReference>